<evidence type="ECO:0000313" key="2">
    <source>
        <dbReference type="Proteomes" id="UP001159427"/>
    </source>
</evidence>
<dbReference type="Proteomes" id="UP001159427">
    <property type="component" value="Unassembled WGS sequence"/>
</dbReference>
<protein>
    <submittedName>
        <fullName evidence="1">Uncharacterized protein</fullName>
    </submittedName>
</protein>
<gene>
    <name evidence="1" type="ORF">PEVE_00008991</name>
</gene>
<feature type="non-terminal residue" evidence="1">
    <location>
        <position position="1"/>
    </location>
</feature>
<proteinExistence type="predicted"/>
<accession>A0ABN8R2D8</accession>
<organism evidence="1 2">
    <name type="scientific">Porites evermanni</name>
    <dbReference type="NCBI Taxonomy" id="104178"/>
    <lineage>
        <taxon>Eukaryota</taxon>
        <taxon>Metazoa</taxon>
        <taxon>Cnidaria</taxon>
        <taxon>Anthozoa</taxon>
        <taxon>Hexacorallia</taxon>
        <taxon>Scleractinia</taxon>
        <taxon>Fungiina</taxon>
        <taxon>Poritidae</taxon>
        <taxon>Porites</taxon>
    </lineage>
</organism>
<reference evidence="1 2" key="1">
    <citation type="submission" date="2022-05" db="EMBL/GenBank/DDBJ databases">
        <authorList>
            <consortium name="Genoscope - CEA"/>
            <person name="William W."/>
        </authorList>
    </citation>
    <scope>NUCLEOTIDE SEQUENCE [LARGE SCALE GENOMIC DNA]</scope>
</reference>
<dbReference type="EMBL" id="CALNXI010001613">
    <property type="protein sequence ID" value="CAH3173339.1"/>
    <property type="molecule type" value="Genomic_DNA"/>
</dbReference>
<name>A0ABN8R2D8_9CNID</name>
<keyword evidence="2" id="KW-1185">Reference proteome</keyword>
<sequence length="181" mass="20751">ELLQLVEQAKDMAEVSIKIQDQHHNLSLTVIPLSREENKASKLTTTIASFTNPFIQPDDYLFNLVTKVMPQNVKRDLCAQSTMGVFVTEFIQKGNENLWSPMKKRSLLTWKSTCKKTNITVNKKIVKLQKDRCLFARMMVVCQSRSEFNLQEVIGTYESSLCQGHFLQQMVPCCIAQPKVH</sequence>
<comment type="caution">
    <text evidence="1">The sequence shown here is derived from an EMBL/GenBank/DDBJ whole genome shotgun (WGS) entry which is preliminary data.</text>
</comment>
<evidence type="ECO:0000313" key="1">
    <source>
        <dbReference type="EMBL" id="CAH3173339.1"/>
    </source>
</evidence>